<dbReference type="GO" id="GO:0020037">
    <property type="term" value="F:heme binding"/>
    <property type="evidence" value="ECO:0007669"/>
    <property type="project" value="TreeGrafter"/>
</dbReference>
<keyword evidence="5 12" id="KW-0349">Heme</keyword>
<evidence type="ECO:0000313" key="15">
    <source>
        <dbReference type="Proteomes" id="UP000004671"/>
    </source>
</evidence>
<protein>
    <submittedName>
        <fullName evidence="14">Cytochrome bd ubiquinol oxidase subunit I</fullName>
    </submittedName>
    <submittedName>
        <fullName evidence="13">Cytochrome bd-I ubiquinol oxidase subunit 1 apoprotein</fullName>
    </submittedName>
</protein>
<dbReference type="PANTHER" id="PTHR30365">
    <property type="entry name" value="CYTOCHROME D UBIQUINOL OXIDASE"/>
    <property type="match status" value="1"/>
</dbReference>
<reference evidence="14 15" key="1">
    <citation type="submission" date="2011-09" db="EMBL/GenBank/DDBJ databases">
        <title>The permanent draft genome of Caldithrix abyssi DSM 13497.</title>
        <authorList>
            <consortium name="US DOE Joint Genome Institute (JGI-PGF)"/>
            <person name="Lucas S."/>
            <person name="Han J."/>
            <person name="Lapidus A."/>
            <person name="Bruce D."/>
            <person name="Goodwin L."/>
            <person name="Pitluck S."/>
            <person name="Peters L."/>
            <person name="Kyrpides N."/>
            <person name="Mavromatis K."/>
            <person name="Ivanova N."/>
            <person name="Mikhailova N."/>
            <person name="Chertkov O."/>
            <person name="Detter J.C."/>
            <person name="Tapia R."/>
            <person name="Han C."/>
            <person name="Land M."/>
            <person name="Hauser L."/>
            <person name="Markowitz V."/>
            <person name="Cheng J.-F."/>
            <person name="Hugenholtz P."/>
            <person name="Woyke T."/>
            <person name="Wu D."/>
            <person name="Spring S."/>
            <person name="Brambilla E."/>
            <person name="Klenk H.-P."/>
            <person name="Eisen J.A."/>
        </authorList>
    </citation>
    <scope>NUCLEOTIDE SEQUENCE [LARGE SCALE GENOMIC DNA]</scope>
    <source>
        <strain evidence="14 15">DSM 13497</strain>
    </source>
</reference>
<dbReference type="PIRSF" id="PIRSF006446">
    <property type="entry name" value="Cyt_quinol_oxidase_1"/>
    <property type="match status" value="1"/>
</dbReference>
<keyword evidence="4 12" id="KW-1003">Cell membrane</keyword>
<dbReference type="InterPro" id="IPR002585">
    <property type="entry name" value="Cyt-d_ubiquinol_oxidase_su_1"/>
</dbReference>
<feature type="transmembrane region" description="Helical" evidence="12">
    <location>
        <begin position="335"/>
        <end position="359"/>
    </location>
</feature>
<dbReference type="GO" id="GO:0070069">
    <property type="term" value="C:cytochrome complex"/>
    <property type="evidence" value="ECO:0007669"/>
    <property type="project" value="UniProtKB-UniRule"/>
</dbReference>
<evidence type="ECO:0000313" key="13">
    <source>
        <dbReference type="EMBL" id="APF19835.1"/>
    </source>
</evidence>
<dbReference type="GO" id="GO:0019646">
    <property type="term" value="P:aerobic electron transport chain"/>
    <property type="evidence" value="ECO:0007669"/>
    <property type="project" value="InterPro"/>
</dbReference>
<evidence type="ECO:0000256" key="9">
    <source>
        <dbReference type="ARBA" id="ARBA00022989"/>
    </source>
</evidence>
<comment type="similarity">
    <text evidence="2 12">Belongs to the cytochrome ubiquinol oxidase subunit 1 family.</text>
</comment>
<dbReference type="KEGG" id="caby:Cabys_3087"/>
<dbReference type="PANTHER" id="PTHR30365:SF15">
    <property type="entry name" value="CYTOCHROME BD UBIQUINOL OXIDASE SUBUNIT 1"/>
    <property type="match status" value="1"/>
</dbReference>
<feature type="transmembrane region" description="Helical" evidence="12">
    <location>
        <begin position="223"/>
        <end position="242"/>
    </location>
</feature>
<evidence type="ECO:0000256" key="8">
    <source>
        <dbReference type="ARBA" id="ARBA00022982"/>
    </source>
</evidence>
<dbReference type="OrthoDB" id="9807042at2"/>
<dbReference type="RefSeq" id="WP_006926830.1">
    <property type="nucleotide sequence ID" value="NZ_CM001402.1"/>
</dbReference>
<dbReference type="FunCoup" id="H1XPL0">
    <property type="interactions" value="301"/>
</dbReference>
<keyword evidence="9 12" id="KW-1133">Transmembrane helix</keyword>
<dbReference type="GO" id="GO:0009055">
    <property type="term" value="F:electron transfer activity"/>
    <property type="evidence" value="ECO:0007669"/>
    <property type="project" value="UniProtKB-UniRule"/>
</dbReference>
<evidence type="ECO:0000256" key="6">
    <source>
        <dbReference type="ARBA" id="ARBA00022692"/>
    </source>
</evidence>
<feature type="transmembrane region" description="Helical" evidence="12">
    <location>
        <begin position="371"/>
        <end position="390"/>
    </location>
</feature>
<evidence type="ECO:0000256" key="11">
    <source>
        <dbReference type="ARBA" id="ARBA00023136"/>
    </source>
</evidence>
<dbReference type="Proteomes" id="UP000183868">
    <property type="component" value="Chromosome"/>
</dbReference>
<evidence type="ECO:0000256" key="2">
    <source>
        <dbReference type="ARBA" id="ARBA00009819"/>
    </source>
</evidence>
<evidence type="ECO:0000256" key="3">
    <source>
        <dbReference type="ARBA" id="ARBA00022448"/>
    </source>
</evidence>
<feature type="transmembrane region" description="Helical" evidence="12">
    <location>
        <begin position="127"/>
        <end position="145"/>
    </location>
</feature>
<evidence type="ECO:0000256" key="7">
    <source>
        <dbReference type="ARBA" id="ARBA00022723"/>
    </source>
</evidence>
<keyword evidence="6 12" id="KW-0812">Transmembrane</keyword>
<dbReference type="EMBL" id="CM001402">
    <property type="protein sequence ID" value="EHO39931.1"/>
    <property type="molecule type" value="Genomic_DNA"/>
</dbReference>
<evidence type="ECO:0000256" key="10">
    <source>
        <dbReference type="ARBA" id="ARBA00023004"/>
    </source>
</evidence>
<comment type="subcellular location">
    <subcellularLocation>
        <location evidence="1">Cell membrane</location>
        <topology evidence="1">Multi-pass membrane protein</topology>
    </subcellularLocation>
</comment>
<reference evidence="13 16" key="2">
    <citation type="submission" date="2016-11" db="EMBL/GenBank/DDBJ databases">
        <title>Genomic analysis of Caldithrix abyssi and proposal of a novel bacterial phylum Caldithrichaeota.</title>
        <authorList>
            <person name="Kublanov I."/>
            <person name="Sigalova O."/>
            <person name="Gavrilov S."/>
            <person name="Lebedinsky A."/>
            <person name="Ivanova N."/>
            <person name="Daum C."/>
            <person name="Reddy T."/>
            <person name="Klenk H.P."/>
            <person name="Goker M."/>
            <person name="Reva O."/>
            <person name="Miroshnichenko M."/>
            <person name="Kyprides N."/>
            <person name="Woyke T."/>
            <person name="Gelfand M."/>
        </authorList>
    </citation>
    <scope>NUCLEOTIDE SEQUENCE [LARGE SCALE GENOMIC DNA]</scope>
    <source>
        <strain evidence="13 16">LF13</strain>
    </source>
</reference>
<evidence type="ECO:0000256" key="12">
    <source>
        <dbReference type="PIRNR" id="PIRNR006446"/>
    </source>
</evidence>
<keyword evidence="7 12" id="KW-0479">Metal-binding</keyword>
<dbReference type="EMBL" id="CP018099">
    <property type="protein sequence ID" value="APF19835.1"/>
    <property type="molecule type" value="Genomic_DNA"/>
</dbReference>
<evidence type="ECO:0000256" key="1">
    <source>
        <dbReference type="ARBA" id="ARBA00004651"/>
    </source>
</evidence>
<feature type="transmembrane region" description="Helical" evidence="12">
    <location>
        <begin position="421"/>
        <end position="443"/>
    </location>
</feature>
<dbReference type="STRING" id="880073.Cabys_3087"/>
<gene>
    <name evidence="13" type="ORF">Cabys_3087</name>
    <name evidence="14" type="ORF">Calab_0285</name>
</gene>
<dbReference type="GO" id="GO:0016682">
    <property type="term" value="F:oxidoreductase activity, acting on diphenols and related substances as donors, oxygen as acceptor"/>
    <property type="evidence" value="ECO:0007669"/>
    <property type="project" value="TreeGrafter"/>
</dbReference>
<feature type="transmembrane region" description="Helical" evidence="12">
    <location>
        <begin position="190"/>
        <end position="211"/>
    </location>
</feature>
<evidence type="ECO:0000256" key="4">
    <source>
        <dbReference type="ARBA" id="ARBA00022475"/>
    </source>
</evidence>
<accession>H1XPL0</accession>
<feature type="transmembrane region" description="Helical" evidence="12">
    <location>
        <begin position="20"/>
        <end position="41"/>
    </location>
</feature>
<keyword evidence="3 12" id="KW-0813">Transport</keyword>
<dbReference type="GO" id="GO:0005886">
    <property type="term" value="C:plasma membrane"/>
    <property type="evidence" value="ECO:0007669"/>
    <property type="project" value="UniProtKB-SubCell"/>
</dbReference>
<dbReference type="Proteomes" id="UP000004671">
    <property type="component" value="Chromosome"/>
</dbReference>
<dbReference type="GO" id="GO:0046872">
    <property type="term" value="F:metal ion binding"/>
    <property type="evidence" value="ECO:0007669"/>
    <property type="project" value="UniProtKB-UniRule"/>
</dbReference>
<dbReference type="Pfam" id="PF01654">
    <property type="entry name" value="Cyt_bd_oxida_I"/>
    <property type="match status" value="1"/>
</dbReference>
<dbReference type="PaxDb" id="880073-Calab_0285"/>
<name>H1XPL0_CALAY</name>
<feature type="transmembrane region" description="Helical" evidence="12">
    <location>
        <begin position="91"/>
        <end position="115"/>
    </location>
</feature>
<feature type="transmembrane region" description="Helical" evidence="12">
    <location>
        <begin position="53"/>
        <end position="71"/>
    </location>
</feature>
<dbReference type="HOGENOM" id="CLU_030555_3_3_0"/>
<proteinExistence type="inferred from homology"/>
<keyword evidence="10 12" id="KW-0408">Iron</keyword>
<evidence type="ECO:0000256" key="5">
    <source>
        <dbReference type="ARBA" id="ARBA00022617"/>
    </source>
</evidence>
<keyword evidence="8 12" id="KW-0249">Electron transport</keyword>
<keyword evidence="11 12" id="KW-0472">Membrane</keyword>
<dbReference type="AlphaFoldDB" id="H1XPL0"/>
<dbReference type="InParanoid" id="H1XPL0"/>
<sequence>MSALALARWQFAVTTVYHFFFVPLTLGLSIFVAIMETLYVRTGKEIYRRMTKFWGTLFVINFAMGVVTGIVQEFQFGLNWSEYSRFVGDIFGAPLAIEALLAFFLESTFLGIWIFGWDRISKKLHLLSMWLVAIGSNLSALWILIANSFMQSPMGHKLVTDEAGNVIRAEMTNFAELVFNPNVWYQFPHVVTGGMVTAAFFVIGISVFHIFRKSEDQEAYQLSLKYGTIYGFIAIVLVILLGHSQMQHMLKTQPMKVAAAEALWESENPASLSVLTIGDLSGKKEIFSIRIPYLVTILAYNSLEGEVKGVNELQKMYQEKYGPGDYIPPIVVTYWSFRAMVGAGILMLFLSIYLLFYVLKNRYDFKPWVKHVMLWSISLPFIANSAGWILTEVGRQPWIVFGILKTEDAVTPSMVVSAGEVATSLIVFTLLYGILMVVDVYLLKKYAVAGTIAADKGH</sequence>
<evidence type="ECO:0000313" key="16">
    <source>
        <dbReference type="Proteomes" id="UP000183868"/>
    </source>
</evidence>
<organism evidence="14 15">
    <name type="scientific">Caldithrix abyssi DSM 13497</name>
    <dbReference type="NCBI Taxonomy" id="880073"/>
    <lineage>
        <taxon>Bacteria</taxon>
        <taxon>Pseudomonadati</taxon>
        <taxon>Calditrichota</taxon>
        <taxon>Calditrichia</taxon>
        <taxon>Calditrichales</taxon>
        <taxon>Calditrichaceae</taxon>
        <taxon>Caldithrix</taxon>
    </lineage>
</organism>
<dbReference type="eggNOG" id="COG1271">
    <property type="taxonomic scope" value="Bacteria"/>
</dbReference>
<evidence type="ECO:0000313" key="14">
    <source>
        <dbReference type="EMBL" id="EHO39931.1"/>
    </source>
</evidence>
<keyword evidence="15" id="KW-1185">Reference proteome</keyword>